<gene>
    <name evidence="6" type="ORF">EAS62_30960</name>
</gene>
<dbReference type="InterPro" id="IPR006913">
    <property type="entry name" value="CENP-V/GFA"/>
</dbReference>
<dbReference type="SUPFAM" id="SSF51316">
    <property type="entry name" value="Mss4-like"/>
    <property type="match status" value="1"/>
</dbReference>
<comment type="caution">
    <text evidence="6">The sequence shown here is derived from an EMBL/GenBank/DDBJ whole genome shotgun (WGS) entry which is preliminary data.</text>
</comment>
<name>A0ABY0DCN6_9BRAD</name>
<sequence length="222" mass="24853">MVAGRQPASRTWYGHGVPEPDRCRVRRFASKLARTLTQRLSLLARSRLRDRGAIGRHHRRPVRHGLGDRSDRRAHFRLGGDSIRRYGGQARSTNVSEPFSGRCLCGAVRFEARGRPKGIFWCHCDSCRRHSGVPVSVFVGFENDSVPVTEGAITTFKSSPGTTRGFCARCGSTLTCATVHFPTETHYHVGAFDRAAELQPSKHFFANEQLPWLKLSHNEQGK</sequence>
<proteinExistence type="inferred from homology"/>
<dbReference type="PROSITE" id="PS51891">
    <property type="entry name" value="CENP_V_GFA"/>
    <property type="match status" value="1"/>
</dbReference>
<dbReference type="InterPro" id="IPR011057">
    <property type="entry name" value="Mss4-like_sf"/>
</dbReference>
<dbReference type="PANTHER" id="PTHR33337:SF40">
    <property type="entry name" value="CENP-V_GFA DOMAIN-CONTAINING PROTEIN-RELATED"/>
    <property type="match status" value="1"/>
</dbReference>
<reference evidence="6 7" key="1">
    <citation type="submission" date="2018-10" db="EMBL/GenBank/DDBJ databases">
        <title>Bradyrhizobium sp. nov., isolated from effective nodules of peanut in China.</title>
        <authorList>
            <person name="Li Y."/>
        </authorList>
    </citation>
    <scope>NUCLEOTIDE SEQUENCE [LARGE SCALE GENOMIC DNA]</scope>
    <source>
        <strain evidence="6 7">CCBAU 51781</strain>
    </source>
</reference>
<dbReference type="Pfam" id="PF04828">
    <property type="entry name" value="GFA"/>
    <property type="match status" value="1"/>
</dbReference>
<dbReference type="EMBL" id="RDRA01000020">
    <property type="protein sequence ID" value="RXG89424.1"/>
    <property type="molecule type" value="Genomic_DNA"/>
</dbReference>
<keyword evidence="3" id="KW-0862">Zinc</keyword>
<dbReference type="Gene3D" id="3.90.1590.10">
    <property type="entry name" value="glutathione-dependent formaldehyde- activating enzyme (gfa)"/>
    <property type="match status" value="1"/>
</dbReference>
<keyword evidence="7" id="KW-1185">Reference proteome</keyword>
<evidence type="ECO:0000256" key="3">
    <source>
        <dbReference type="ARBA" id="ARBA00022833"/>
    </source>
</evidence>
<evidence type="ECO:0000256" key="2">
    <source>
        <dbReference type="ARBA" id="ARBA00022723"/>
    </source>
</evidence>
<dbReference type="PANTHER" id="PTHR33337">
    <property type="entry name" value="GFA DOMAIN-CONTAINING PROTEIN"/>
    <property type="match status" value="1"/>
</dbReference>
<keyword evidence="2" id="KW-0479">Metal-binding</keyword>
<evidence type="ECO:0000259" key="5">
    <source>
        <dbReference type="PROSITE" id="PS51891"/>
    </source>
</evidence>
<evidence type="ECO:0000256" key="4">
    <source>
        <dbReference type="ARBA" id="ARBA00023239"/>
    </source>
</evidence>
<evidence type="ECO:0000313" key="7">
    <source>
        <dbReference type="Proteomes" id="UP000289946"/>
    </source>
</evidence>
<evidence type="ECO:0000313" key="6">
    <source>
        <dbReference type="EMBL" id="RXG89424.1"/>
    </source>
</evidence>
<keyword evidence="4" id="KW-0456">Lyase</keyword>
<feature type="domain" description="CENP-V/GFA" evidence="5">
    <location>
        <begin position="99"/>
        <end position="213"/>
    </location>
</feature>
<protein>
    <submittedName>
        <fullName evidence="6">GFA family protein</fullName>
    </submittedName>
</protein>
<organism evidence="6 7">
    <name type="scientific">Bradyrhizobium zhanjiangense</name>
    <dbReference type="NCBI Taxonomy" id="1325107"/>
    <lineage>
        <taxon>Bacteria</taxon>
        <taxon>Pseudomonadati</taxon>
        <taxon>Pseudomonadota</taxon>
        <taxon>Alphaproteobacteria</taxon>
        <taxon>Hyphomicrobiales</taxon>
        <taxon>Nitrobacteraceae</taxon>
        <taxon>Bradyrhizobium</taxon>
    </lineage>
</organism>
<comment type="similarity">
    <text evidence="1">Belongs to the Gfa family.</text>
</comment>
<accession>A0ABY0DCN6</accession>
<evidence type="ECO:0000256" key="1">
    <source>
        <dbReference type="ARBA" id="ARBA00005495"/>
    </source>
</evidence>
<dbReference type="Proteomes" id="UP000289946">
    <property type="component" value="Unassembled WGS sequence"/>
</dbReference>